<keyword evidence="2 4" id="KW-0863">Zinc-finger</keyword>
<reference evidence="6 7" key="1">
    <citation type="submission" date="2011-07" db="EMBL/GenBank/DDBJ databases">
        <authorList>
            <person name="Coyne R."/>
            <person name="Brami D."/>
            <person name="Johnson J."/>
            <person name="Hostetler J."/>
            <person name="Hannick L."/>
            <person name="Clark T."/>
            <person name="Cassidy-Hanley D."/>
            <person name="Inman J."/>
        </authorList>
    </citation>
    <scope>NUCLEOTIDE SEQUENCE [LARGE SCALE GENOMIC DNA]</scope>
    <source>
        <strain evidence="6 7">G5</strain>
    </source>
</reference>
<evidence type="ECO:0000313" key="6">
    <source>
        <dbReference type="EMBL" id="EGR31151.1"/>
    </source>
</evidence>
<dbReference type="EMBL" id="GL983911">
    <property type="protein sequence ID" value="EGR31151.1"/>
    <property type="molecule type" value="Genomic_DNA"/>
</dbReference>
<protein>
    <submittedName>
        <fullName evidence="6">Transcription factor s-ii, putative</fullName>
        <ecNumber evidence="6">2.7.7.6</ecNumber>
    </submittedName>
</protein>
<keyword evidence="3" id="KW-0862">Zinc</keyword>
<dbReference type="GO" id="GO:0003676">
    <property type="term" value="F:nucleic acid binding"/>
    <property type="evidence" value="ECO:0007669"/>
    <property type="project" value="InterPro"/>
</dbReference>
<dbReference type="GO" id="GO:0006351">
    <property type="term" value="P:DNA-templated transcription"/>
    <property type="evidence" value="ECO:0007669"/>
    <property type="project" value="InterPro"/>
</dbReference>
<keyword evidence="6" id="KW-0548">Nucleotidyltransferase</keyword>
<dbReference type="RefSeq" id="XP_004034637.1">
    <property type="nucleotide sequence ID" value="XM_004034589.1"/>
</dbReference>
<accession>G0QUF5</accession>
<proteinExistence type="predicted"/>
<dbReference type="GO" id="GO:0008270">
    <property type="term" value="F:zinc ion binding"/>
    <property type="evidence" value="ECO:0007669"/>
    <property type="project" value="UniProtKB-KW"/>
</dbReference>
<sequence>MDQLPKFGSNEDVRNKGLQAIFMKFKECDQDKADIVKISVNLEEKIAHKNSQVEVYKKNIKEVLGMLSNYQVIQEVLKGILQEKISIKDVAECKSSVFMLQKEKEENLQQLQTEFEVLDPEFYNKLRRKNLVGLEGEKCRNCKKLTAFLVKELQTRAADEPMTRFMECNSCKKKWKE</sequence>
<dbReference type="Pfam" id="PF01096">
    <property type="entry name" value="Zn_ribbon_TFIIS"/>
    <property type="match status" value="1"/>
</dbReference>
<evidence type="ECO:0000313" key="7">
    <source>
        <dbReference type="Proteomes" id="UP000008983"/>
    </source>
</evidence>
<keyword evidence="7" id="KW-1185">Reference proteome</keyword>
<evidence type="ECO:0000256" key="1">
    <source>
        <dbReference type="ARBA" id="ARBA00022723"/>
    </source>
</evidence>
<dbReference type="Proteomes" id="UP000008983">
    <property type="component" value="Unassembled WGS sequence"/>
</dbReference>
<dbReference type="OrthoDB" id="282152at2759"/>
<keyword evidence="6" id="KW-0808">Transferase</keyword>
<dbReference type="GeneID" id="14907289"/>
<keyword evidence="1" id="KW-0479">Metal-binding</keyword>
<gene>
    <name evidence="6" type="ORF">IMG5_116810</name>
</gene>
<dbReference type="AlphaFoldDB" id="G0QUF5"/>
<dbReference type="PROSITE" id="PS51133">
    <property type="entry name" value="ZF_TFIIS_2"/>
    <property type="match status" value="1"/>
</dbReference>
<evidence type="ECO:0000256" key="4">
    <source>
        <dbReference type="PROSITE-ProRule" id="PRU00472"/>
    </source>
</evidence>
<name>G0QUF5_ICHMU</name>
<dbReference type="SUPFAM" id="SSF57783">
    <property type="entry name" value="Zinc beta-ribbon"/>
    <property type="match status" value="1"/>
</dbReference>
<evidence type="ECO:0000256" key="2">
    <source>
        <dbReference type="ARBA" id="ARBA00022771"/>
    </source>
</evidence>
<evidence type="ECO:0000256" key="3">
    <source>
        <dbReference type="ARBA" id="ARBA00022833"/>
    </source>
</evidence>
<dbReference type="STRING" id="857967.G0QUF5"/>
<feature type="domain" description="TFIIS-type" evidence="5">
    <location>
        <begin position="135"/>
        <end position="176"/>
    </location>
</feature>
<dbReference type="EC" id="2.7.7.6" evidence="6"/>
<organism evidence="6 7">
    <name type="scientific">Ichthyophthirius multifiliis</name>
    <name type="common">White spot disease agent</name>
    <name type="synonym">Ich</name>
    <dbReference type="NCBI Taxonomy" id="5932"/>
    <lineage>
        <taxon>Eukaryota</taxon>
        <taxon>Sar</taxon>
        <taxon>Alveolata</taxon>
        <taxon>Ciliophora</taxon>
        <taxon>Intramacronucleata</taxon>
        <taxon>Oligohymenophorea</taxon>
        <taxon>Hymenostomatida</taxon>
        <taxon>Ophryoglenina</taxon>
        <taxon>Ichthyophthirius</taxon>
    </lineage>
</organism>
<dbReference type="SMART" id="SM00440">
    <property type="entry name" value="ZnF_C2C2"/>
    <property type="match status" value="1"/>
</dbReference>
<dbReference type="GO" id="GO:0003899">
    <property type="term" value="F:DNA-directed RNA polymerase activity"/>
    <property type="evidence" value="ECO:0007669"/>
    <property type="project" value="UniProtKB-EC"/>
</dbReference>
<dbReference type="Gene3D" id="2.20.25.10">
    <property type="match status" value="1"/>
</dbReference>
<dbReference type="InterPro" id="IPR001222">
    <property type="entry name" value="Znf_TFIIS"/>
</dbReference>
<dbReference type="InParanoid" id="G0QUF5"/>
<evidence type="ECO:0000259" key="5">
    <source>
        <dbReference type="PROSITE" id="PS51133"/>
    </source>
</evidence>